<feature type="transmembrane region" description="Helical" evidence="12">
    <location>
        <begin position="1338"/>
        <end position="1360"/>
    </location>
</feature>
<dbReference type="EMBL" id="OZ075115">
    <property type="protein sequence ID" value="CAL5065217.1"/>
    <property type="molecule type" value="Genomic_DNA"/>
</dbReference>
<dbReference type="Pfam" id="PF08370">
    <property type="entry name" value="PDR_assoc"/>
    <property type="match status" value="1"/>
</dbReference>
<feature type="region of interest" description="Disordered" evidence="11">
    <location>
        <begin position="839"/>
        <end position="865"/>
    </location>
</feature>
<feature type="transmembrane region" description="Helical" evidence="12">
    <location>
        <begin position="566"/>
        <end position="589"/>
    </location>
</feature>
<feature type="compositionally biased region" description="Basic and acidic residues" evidence="11">
    <location>
        <begin position="1"/>
        <end position="28"/>
    </location>
</feature>
<dbReference type="Pfam" id="PF00005">
    <property type="entry name" value="ABC_tran"/>
    <property type="match status" value="2"/>
</dbReference>
<protein>
    <recommendedName>
        <fullName evidence="13">ABC transporter domain-containing protein</fullName>
    </recommendedName>
</protein>
<dbReference type="Pfam" id="PF19055">
    <property type="entry name" value="ABC2_membrane_7"/>
    <property type="match status" value="1"/>
</dbReference>
<name>A0ABC9EYP5_9POAL</name>
<feature type="transmembrane region" description="Helical" evidence="12">
    <location>
        <begin position="637"/>
        <end position="658"/>
    </location>
</feature>
<keyword evidence="6" id="KW-0547">Nucleotide-binding</keyword>
<dbReference type="Pfam" id="PF14510">
    <property type="entry name" value="ABC_trans_N"/>
    <property type="match status" value="1"/>
</dbReference>
<dbReference type="GO" id="GO:0005886">
    <property type="term" value="C:plasma membrane"/>
    <property type="evidence" value="ECO:0007669"/>
    <property type="project" value="UniProtKB-ARBA"/>
</dbReference>
<dbReference type="FunFam" id="3.40.50.300:FF:000532">
    <property type="entry name" value="ABC transporter G family member 34"/>
    <property type="match status" value="1"/>
</dbReference>
<organism evidence="14 15">
    <name type="scientific">Urochloa decumbens</name>
    <dbReference type="NCBI Taxonomy" id="240449"/>
    <lineage>
        <taxon>Eukaryota</taxon>
        <taxon>Viridiplantae</taxon>
        <taxon>Streptophyta</taxon>
        <taxon>Embryophyta</taxon>
        <taxon>Tracheophyta</taxon>
        <taxon>Spermatophyta</taxon>
        <taxon>Magnoliopsida</taxon>
        <taxon>Liliopsida</taxon>
        <taxon>Poales</taxon>
        <taxon>Poaceae</taxon>
        <taxon>PACMAD clade</taxon>
        <taxon>Panicoideae</taxon>
        <taxon>Panicodae</taxon>
        <taxon>Paniceae</taxon>
        <taxon>Melinidinae</taxon>
        <taxon>Urochloa</taxon>
    </lineage>
</organism>
<gene>
    <name evidence="14" type="ORF">URODEC1_LOCUS99855</name>
</gene>
<keyword evidence="7" id="KW-0067">ATP-binding</keyword>
<dbReference type="FunFam" id="3.40.50.300:FF:000157">
    <property type="entry name" value="ABC transporter G family member 34"/>
    <property type="match status" value="1"/>
</dbReference>
<dbReference type="Gene3D" id="3.40.50.300">
    <property type="entry name" value="P-loop containing nucleotide triphosphate hydrolases"/>
    <property type="match status" value="2"/>
</dbReference>
<comment type="similarity">
    <text evidence="2">Belongs to the ABC transporter superfamily. ABCG family. PDR (TC 3.A.1.205) subfamily.</text>
</comment>
<evidence type="ECO:0000256" key="1">
    <source>
        <dbReference type="ARBA" id="ARBA00004141"/>
    </source>
</evidence>
<dbReference type="InterPro" id="IPR013525">
    <property type="entry name" value="ABC2_TM"/>
</dbReference>
<evidence type="ECO:0000256" key="7">
    <source>
        <dbReference type="ARBA" id="ARBA00022840"/>
    </source>
</evidence>
<feature type="transmembrane region" description="Helical" evidence="12">
    <location>
        <begin position="711"/>
        <end position="731"/>
    </location>
</feature>
<feature type="transmembrane region" description="Helical" evidence="12">
    <location>
        <begin position="1399"/>
        <end position="1420"/>
    </location>
</feature>
<dbReference type="InterPro" id="IPR003439">
    <property type="entry name" value="ABC_transporter-like_ATP-bd"/>
</dbReference>
<feature type="transmembrane region" description="Helical" evidence="12">
    <location>
        <begin position="1223"/>
        <end position="1241"/>
    </location>
</feature>
<comment type="function">
    <text evidence="10">May be a general defense protein.</text>
</comment>
<evidence type="ECO:0000256" key="10">
    <source>
        <dbReference type="ARBA" id="ARBA00037747"/>
    </source>
</evidence>
<keyword evidence="4 12" id="KW-0812">Transmembrane</keyword>
<feature type="compositionally biased region" description="Low complexity" evidence="11">
    <location>
        <begin position="49"/>
        <end position="58"/>
    </location>
</feature>
<comment type="subcellular location">
    <subcellularLocation>
        <location evidence="1">Membrane</location>
        <topology evidence="1">Multi-pass membrane protein</topology>
    </subcellularLocation>
</comment>
<feature type="transmembrane region" description="Helical" evidence="12">
    <location>
        <begin position="1449"/>
        <end position="1470"/>
    </location>
</feature>
<dbReference type="InterPro" id="IPR034003">
    <property type="entry name" value="ABCG_PDR_2"/>
</dbReference>
<evidence type="ECO:0000259" key="13">
    <source>
        <dbReference type="PROSITE" id="PS50893"/>
    </source>
</evidence>
<feature type="compositionally biased region" description="Basic and acidic residues" evidence="11">
    <location>
        <begin position="845"/>
        <end position="855"/>
    </location>
</feature>
<reference evidence="15" key="1">
    <citation type="submission" date="2024-06" db="EMBL/GenBank/DDBJ databases">
        <authorList>
            <person name="Ryan C."/>
        </authorList>
    </citation>
    <scope>NUCLEOTIDE SEQUENCE [LARGE SCALE GENOMIC DNA]</scope>
</reference>
<evidence type="ECO:0000256" key="6">
    <source>
        <dbReference type="ARBA" id="ARBA00022741"/>
    </source>
</evidence>
<dbReference type="PROSITE" id="PS50893">
    <property type="entry name" value="ABC_TRANSPORTER_2"/>
    <property type="match status" value="2"/>
</dbReference>
<evidence type="ECO:0000313" key="15">
    <source>
        <dbReference type="Proteomes" id="UP001497457"/>
    </source>
</evidence>
<keyword evidence="15" id="KW-1185">Reference proteome</keyword>
<feature type="transmembrane region" description="Helical" evidence="12">
    <location>
        <begin position="791"/>
        <end position="815"/>
    </location>
</feature>
<evidence type="ECO:0000313" key="14">
    <source>
        <dbReference type="EMBL" id="CAL5065217.1"/>
    </source>
</evidence>
<dbReference type="PANTHER" id="PTHR19241">
    <property type="entry name" value="ATP-BINDING CASSETTE TRANSPORTER"/>
    <property type="match status" value="1"/>
</dbReference>
<dbReference type="GO" id="GO:0005524">
    <property type="term" value="F:ATP binding"/>
    <property type="evidence" value="ECO:0007669"/>
    <property type="project" value="UniProtKB-KW"/>
</dbReference>
<evidence type="ECO:0000256" key="3">
    <source>
        <dbReference type="ARBA" id="ARBA00022448"/>
    </source>
</evidence>
<feature type="transmembrane region" description="Helical" evidence="12">
    <location>
        <begin position="678"/>
        <end position="699"/>
    </location>
</feature>
<accession>A0ABC9EYP5</accession>
<evidence type="ECO:0000256" key="5">
    <source>
        <dbReference type="ARBA" id="ARBA00022737"/>
    </source>
</evidence>
<feature type="domain" description="ABC transporter" evidence="13">
    <location>
        <begin position="192"/>
        <end position="471"/>
    </location>
</feature>
<keyword evidence="3" id="KW-0813">Transport</keyword>
<dbReference type="Pfam" id="PF01061">
    <property type="entry name" value="ABC2_membrane"/>
    <property type="match status" value="2"/>
</dbReference>
<feature type="transmembrane region" description="Helical" evidence="12">
    <location>
        <begin position="1366"/>
        <end position="1387"/>
    </location>
</feature>
<dbReference type="Proteomes" id="UP001497457">
    <property type="component" value="Chromosome 5rd"/>
</dbReference>
<reference evidence="14 15" key="2">
    <citation type="submission" date="2024-10" db="EMBL/GenBank/DDBJ databases">
        <authorList>
            <person name="Ryan C."/>
        </authorList>
    </citation>
    <scope>NUCLEOTIDE SEQUENCE [LARGE SCALE GENOMIC DNA]</scope>
</reference>
<feature type="region of interest" description="Disordered" evidence="11">
    <location>
        <begin position="1"/>
        <end position="58"/>
    </location>
</feature>
<dbReference type="InterPro" id="IPR003593">
    <property type="entry name" value="AAA+_ATPase"/>
</dbReference>
<dbReference type="CDD" id="cd03232">
    <property type="entry name" value="ABCG_PDR_domain2"/>
    <property type="match status" value="1"/>
</dbReference>
<dbReference type="InterPro" id="IPR029481">
    <property type="entry name" value="ABC_trans_N"/>
</dbReference>
<sequence>MDPDEERQQRLDDHEEGRHGEIELDAGGRRSLSLDIEREESEMRQQLPAPSSSSWRAAAASFRESLSRSLSLNQGRHGHRGENDDDEAELKWAAVERLPTLDRLHTSLLHGGDLEMVDVRRLGAAERRMVVDALIANIHRDNLRLLRKQRQRMDRVGVRPPTVEVRWRDLSVEAECQVVQGKPLPTIWNAAVSSLSAVSSMLGFNRHHAKIRILNGVSGVVKPSRLTLLLGPPGCGKTTLLKALAGKLSANLKVAGQIEYNGVNLLDFVPEKTAAYIDQYDLHVPEMTVREIIDFSARFQGVGSRAEIMKEVIRKEKEAGITPDPDVDTYMKAISVEGLERSMQTDYIMKIMGLDICADIMVGDAMRRGISGGEKKRLTTGEMIVGPSKALFMDEISTGLDSSTTFQIVSCLQQLAHISESTILVSLLQPAPETYELFDDIILMAEGKIVYHGSKSCIMSFFESCGFKCPERKGAADFLQEVLSRKDQQQYWSLGSETYNFVTVDQFCDKFRVSQIGRNLAGEISTSYDKSEGYKNALSYSVYSLSKLELLKACFARELLLMKRNAFIHVTKTLQLGLLAAITGTVFLRTHMGVDRVHANYYMGSLFYALMLLMVNGFPELAMAISRLPVFYKQRDYYFYPAWAYAIPAFILKIPVSLVESIAWTSISYFLIGYTPEASRFFCHLLVLFLIHTGALSMFRCVASCCQTMVAGSVGGTMSFLFILLFGGFVIPRPSMPNWLKWGFWLSPLSYAEIGLTGNEFLAPRWLKSTVSGVTLGRRILIDRGLNFSSYFYWISIGALIGFILLFNIGFAIGLTVRRPPGTSRAIISHDKLTTFNGKGQRMSKNAEDGMHKPQAENPSTPSRTGRMVLPFTPLAISFQDVNYYVDTPAEMREQGYMEKKLQLLHNITGAFQPGVLSALMGVTGAGKTTLLDVLAGRKTGGVIEGDIKIGGYPKVQETFARISGYCEQTDVHSPQITVGESVTYSAWLRLPAEIDSKTRNEFVNQVLETIELDEIRDALVGIPGTNGLSTEQRKRLTIAVELVSNPSIIFMDEPTSGLDARAAAIVMRAVKNVAETGRTVVCTIHQPSIEIFEAFDEMMLMKRGGELIYAGPLGHHSCTVIQYFQAISGVPKIKDNYNPSTWMLEVSSTSMETQLGVDFAQVYRDSAMYKDKYELVRRLSIPPLGTNNLHFPTRYPQKFWEQFKACLWKQCLSYWRTPSYNLVRTLFVTVSCIAFGVLYWQQGNINHINDQQGLFTILGCMYGTTLFTGINNCQSVMPFVSIERSVVYRERFAGMYSPWAYSFAQVAMEIPYVFVQIVLFMFIAYPMIGYAWEVEKFFWFLYTMFCTLLYFLYLGMMMVSITPNIQVASILASMFYTTQNLMSGFIVPAPQIPKWWLWLYYTSPMSWTLNVFFTTQFGYEDDKKIEVFGETKSVAAFVRDYFGFRRDLLPLAAVVLAAFPILFATLFGYSISKMNFQRR</sequence>
<evidence type="ECO:0000256" key="8">
    <source>
        <dbReference type="ARBA" id="ARBA00022989"/>
    </source>
</evidence>
<dbReference type="InterPro" id="IPR013581">
    <property type="entry name" value="PDR_assoc"/>
</dbReference>
<keyword evidence="5" id="KW-0677">Repeat</keyword>
<evidence type="ECO:0000256" key="4">
    <source>
        <dbReference type="ARBA" id="ARBA00022692"/>
    </source>
</evidence>
<evidence type="ECO:0000256" key="9">
    <source>
        <dbReference type="ARBA" id="ARBA00023136"/>
    </source>
</evidence>
<evidence type="ECO:0000256" key="2">
    <source>
        <dbReference type="ARBA" id="ARBA00006012"/>
    </source>
</evidence>
<evidence type="ECO:0000256" key="11">
    <source>
        <dbReference type="SAM" id="MobiDB-lite"/>
    </source>
</evidence>
<feature type="domain" description="ABC transporter" evidence="13">
    <location>
        <begin position="877"/>
        <end position="1129"/>
    </location>
</feature>
<dbReference type="InterPro" id="IPR043926">
    <property type="entry name" value="ABCG_dom"/>
</dbReference>
<dbReference type="InterPro" id="IPR027417">
    <property type="entry name" value="P-loop_NTPase"/>
</dbReference>
<proteinExistence type="inferred from homology"/>
<dbReference type="SUPFAM" id="SSF52540">
    <property type="entry name" value="P-loop containing nucleoside triphosphate hydrolases"/>
    <property type="match status" value="2"/>
</dbReference>
<feature type="transmembrane region" description="Helical" evidence="12">
    <location>
        <begin position="601"/>
        <end position="625"/>
    </location>
</feature>
<evidence type="ECO:0000256" key="12">
    <source>
        <dbReference type="SAM" id="Phobius"/>
    </source>
</evidence>
<keyword evidence="8 12" id="KW-1133">Transmembrane helix</keyword>
<keyword evidence="9 12" id="KW-0472">Membrane</keyword>
<feature type="transmembrane region" description="Helical" evidence="12">
    <location>
        <begin position="1300"/>
        <end position="1326"/>
    </location>
</feature>
<dbReference type="SMART" id="SM00382">
    <property type="entry name" value="AAA"/>
    <property type="match status" value="2"/>
</dbReference>